<sequence length="422" mass="48191">MPTGQTQLRFGPREKALEPGSIKDIRRMLNPTTRGTKITNHRTVDGLMFFEIADVRWMRRTLRMVNVRRFLVAGEDPHEEGCLAAMHLTDEARELWTTHMRGVDDTRGGIPEIAWCSSLQLKRKIFPSGTVSRSYTAIRNARRDYCKELLSLFDDSTSSDNQNWQDFQNVINRHRHLLDDDGFQRRLENLDTKPDDNDDQDDSPHSDINSDCLDDDQYRHDRNGNDHPRSLTSRGNGSEENHSDDEQQNPMAADEDFHDIGGAEGDHFDYYGNRSPSSTFIPHSRHISPEIGGTAIAQKRKSFDDIDIIDIELDVSPEETRFGNDLTQPSRSSKRPKIEPKVEPGSEVTVTNKYTTFRNMNNVIDLTGEPNTTDESVRSGSRSKEVIDLTGVEDWVVNRRSSGIELIELEDWKPTSAYDPEQ</sequence>
<dbReference type="EMBL" id="JAHFXS010001349">
    <property type="protein sequence ID" value="KAG9978026.1"/>
    <property type="molecule type" value="Genomic_DNA"/>
</dbReference>
<feature type="compositionally biased region" description="Basic and acidic residues" evidence="1">
    <location>
        <begin position="216"/>
        <end position="229"/>
    </location>
</feature>
<accession>A0A9P8JRR3</accession>
<keyword evidence="3" id="KW-1185">Reference proteome</keyword>
<protein>
    <submittedName>
        <fullName evidence="2">Uncharacterized protein</fullName>
    </submittedName>
</protein>
<feature type="region of interest" description="Disordered" evidence="1">
    <location>
        <begin position="320"/>
        <end position="343"/>
    </location>
</feature>
<feature type="non-terminal residue" evidence="2">
    <location>
        <position position="422"/>
    </location>
</feature>
<feature type="compositionally biased region" description="Acidic residues" evidence="1">
    <location>
        <begin position="246"/>
        <end position="257"/>
    </location>
</feature>
<dbReference type="Proteomes" id="UP000729357">
    <property type="component" value="Unassembled WGS sequence"/>
</dbReference>
<gene>
    <name evidence="2" type="ORF">KCU98_g9691</name>
</gene>
<comment type="caution">
    <text evidence="2">The sequence shown here is derived from an EMBL/GenBank/DDBJ whole genome shotgun (WGS) entry which is preliminary data.</text>
</comment>
<feature type="compositionally biased region" description="Basic and acidic residues" evidence="1">
    <location>
        <begin position="258"/>
        <end position="269"/>
    </location>
</feature>
<organism evidence="2 3">
    <name type="scientific">Aureobasidium melanogenum</name>
    <name type="common">Aureobasidium pullulans var. melanogenum</name>
    <dbReference type="NCBI Taxonomy" id="46634"/>
    <lineage>
        <taxon>Eukaryota</taxon>
        <taxon>Fungi</taxon>
        <taxon>Dikarya</taxon>
        <taxon>Ascomycota</taxon>
        <taxon>Pezizomycotina</taxon>
        <taxon>Dothideomycetes</taxon>
        <taxon>Dothideomycetidae</taxon>
        <taxon>Dothideales</taxon>
        <taxon>Saccotheciaceae</taxon>
        <taxon>Aureobasidium</taxon>
    </lineage>
</organism>
<dbReference type="AlphaFoldDB" id="A0A9P8JRR3"/>
<evidence type="ECO:0000256" key="1">
    <source>
        <dbReference type="SAM" id="MobiDB-lite"/>
    </source>
</evidence>
<reference evidence="2" key="1">
    <citation type="journal article" date="2021" name="J Fungi (Basel)">
        <title>Virulence traits and population genomics of the black yeast Aureobasidium melanogenum.</title>
        <authorList>
            <person name="Cernosa A."/>
            <person name="Sun X."/>
            <person name="Gostincar C."/>
            <person name="Fang C."/>
            <person name="Gunde-Cimerman N."/>
            <person name="Song Z."/>
        </authorList>
    </citation>
    <scope>NUCLEOTIDE SEQUENCE</scope>
    <source>
        <strain evidence="2">EXF-9298</strain>
    </source>
</reference>
<proteinExistence type="predicted"/>
<feature type="region of interest" description="Disordered" evidence="1">
    <location>
        <begin position="188"/>
        <end position="276"/>
    </location>
</feature>
<reference evidence="2" key="2">
    <citation type="submission" date="2021-08" db="EMBL/GenBank/DDBJ databases">
        <authorList>
            <person name="Gostincar C."/>
            <person name="Sun X."/>
            <person name="Song Z."/>
            <person name="Gunde-Cimerman N."/>
        </authorList>
    </citation>
    <scope>NUCLEOTIDE SEQUENCE</scope>
    <source>
        <strain evidence="2">EXF-9298</strain>
    </source>
</reference>
<evidence type="ECO:0000313" key="2">
    <source>
        <dbReference type="EMBL" id="KAG9978026.1"/>
    </source>
</evidence>
<name>A0A9P8JRR3_AURME</name>
<evidence type="ECO:0000313" key="3">
    <source>
        <dbReference type="Proteomes" id="UP000729357"/>
    </source>
</evidence>